<reference evidence="3" key="1">
    <citation type="submission" date="2020-01" db="EMBL/GenBank/DDBJ databases">
        <authorList>
            <consortium name="DOE Joint Genome Institute"/>
            <person name="Haridas S."/>
            <person name="Albert R."/>
            <person name="Binder M."/>
            <person name="Bloem J."/>
            <person name="Labutti K."/>
            <person name="Salamov A."/>
            <person name="Andreopoulos B."/>
            <person name="Baker S.E."/>
            <person name="Barry K."/>
            <person name="Bills G."/>
            <person name="Bluhm B.H."/>
            <person name="Cannon C."/>
            <person name="Castanera R."/>
            <person name="Culley D.E."/>
            <person name="Daum C."/>
            <person name="Ezra D."/>
            <person name="Gonzalez J.B."/>
            <person name="Henrissat B."/>
            <person name="Kuo A."/>
            <person name="Liang C."/>
            <person name="Lipzen A."/>
            <person name="Lutzoni F."/>
            <person name="Magnuson J."/>
            <person name="Mondo S."/>
            <person name="Nolan M."/>
            <person name="Ohm R."/>
            <person name="Pangilinan J."/>
            <person name="Park H.-J."/>
            <person name="Ramirez L."/>
            <person name="Alfaro M."/>
            <person name="Sun H."/>
            <person name="Tritt A."/>
            <person name="Yoshinaga Y."/>
            <person name="Zwiers L.-H."/>
            <person name="Turgeon B.G."/>
            <person name="Goodwin S.B."/>
            <person name="Spatafora J.W."/>
            <person name="Crous P.W."/>
            <person name="Grigoriev I.V."/>
        </authorList>
    </citation>
    <scope>NUCLEOTIDE SEQUENCE</scope>
    <source>
        <strain evidence="3">CBS 342.82</strain>
    </source>
</reference>
<dbReference type="Proteomes" id="UP000504637">
    <property type="component" value="Unplaced"/>
</dbReference>
<keyword evidence="2" id="KW-1185">Reference proteome</keyword>
<protein>
    <submittedName>
        <fullName evidence="3">Uncharacterized protein</fullName>
    </submittedName>
</protein>
<dbReference type="AlphaFoldDB" id="A0A6J3MEV8"/>
<organism evidence="3">
    <name type="scientific">Dissoconium aciculare CBS 342.82</name>
    <dbReference type="NCBI Taxonomy" id="1314786"/>
    <lineage>
        <taxon>Eukaryota</taxon>
        <taxon>Fungi</taxon>
        <taxon>Dikarya</taxon>
        <taxon>Ascomycota</taxon>
        <taxon>Pezizomycotina</taxon>
        <taxon>Dothideomycetes</taxon>
        <taxon>Dothideomycetidae</taxon>
        <taxon>Mycosphaerellales</taxon>
        <taxon>Dissoconiaceae</taxon>
        <taxon>Dissoconium</taxon>
    </lineage>
</organism>
<dbReference type="RefSeq" id="XP_033463572.1">
    <property type="nucleotide sequence ID" value="XM_033602885.1"/>
</dbReference>
<dbReference type="GeneID" id="54360685"/>
<reference evidence="3" key="2">
    <citation type="submission" date="2020-04" db="EMBL/GenBank/DDBJ databases">
        <authorList>
            <consortium name="NCBI Genome Project"/>
        </authorList>
    </citation>
    <scope>NUCLEOTIDE SEQUENCE</scope>
    <source>
        <strain evidence="3">CBS 342.82</strain>
    </source>
</reference>
<accession>A0A6J3MEV8</accession>
<evidence type="ECO:0000256" key="1">
    <source>
        <dbReference type="SAM" id="MobiDB-lite"/>
    </source>
</evidence>
<proteinExistence type="predicted"/>
<evidence type="ECO:0000313" key="2">
    <source>
        <dbReference type="Proteomes" id="UP000504637"/>
    </source>
</evidence>
<reference evidence="3" key="3">
    <citation type="submission" date="2025-08" db="UniProtKB">
        <authorList>
            <consortium name="RefSeq"/>
        </authorList>
    </citation>
    <scope>IDENTIFICATION</scope>
    <source>
        <strain evidence="3">CBS 342.82</strain>
    </source>
</reference>
<gene>
    <name evidence="3" type="ORF">K489DRAFT_367733</name>
</gene>
<evidence type="ECO:0000313" key="3">
    <source>
        <dbReference type="RefSeq" id="XP_033463572.1"/>
    </source>
</evidence>
<feature type="region of interest" description="Disordered" evidence="1">
    <location>
        <begin position="221"/>
        <end position="254"/>
    </location>
</feature>
<name>A0A6J3MEV8_9PEZI</name>
<sequence length="254" mass="28626">MAMLSSTNVVDVTSGNSTHAAKKLKSASVPEVVDLSFEEAKLPTQSLTPETVFRSCSEPFVQDRKSFKARRRNFLPNSFQAKHDELYKDASSQIAGIHRSNHWHYQQIIDGIKLIDELADQACAEIEQNSVEADAACQKIDTDYVIAFDKATPAVSLLEEYSRICSEHSSLDKSCKSGLKYKFSHLVCQNDGDMHRIHEDDYRNMDESAHDVQDEQIHLYNGQDPVTETPQTPKRPCPSLEMEVPGAPSKRIRR</sequence>